<dbReference type="RefSeq" id="WP_229230653.1">
    <property type="nucleotide sequence ID" value="NZ_AP024525.1"/>
</dbReference>
<accession>A0ABM7Q0X3</accession>
<evidence type="ECO:0000313" key="4">
    <source>
        <dbReference type="Proteomes" id="UP001319861"/>
    </source>
</evidence>
<evidence type="ECO:0000259" key="2">
    <source>
        <dbReference type="PROSITE" id="PS50991"/>
    </source>
</evidence>
<evidence type="ECO:0000256" key="1">
    <source>
        <dbReference type="SAM" id="MobiDB-lite"/>
    </source>
</evidence>
<organism evidence="3 4">
    <name type="scientific">Sinomonas cyclohexanicum</name>
    <name type="common">Corynebacterium cyclohexanicum</name>
    <dbReference type="NCBI Taxonomy" id="322009"/>
    <lineage>
        <taxon>Bacteria</taxon>
        <taxon>Bacillati</taxon>
        <taxon>Actinomycetota</taxon>
        <taxon>Actinomycetes</taxon>
        <taxon>Micrococcales</taxon>
        <taxon>Micrococcaceae</taxon>
        <taxon>Sinomonas</taxon>
    </lineage>
</organism>
<evidence type="ECO:0000313" key="3">
    <source>
        <dbReference type="EMBL" id="BCT78005.1"/>
    </source>
</evidence>
<name>A0ABM7Q0X3_SINCY</name>
<feature type="region of interest" description="Disordered" evidence="1">
    <location>
        <begin position="464"/>
        <end position="500"/>
    </location>
</feature>
<proteinExistence type="predicted"/>
<feature type="compositionally biased region" description="Low complexity" evidence="1">
    <location>
        <begin position="464"/>
        <end position="478"/>
    </location>
</feature>
<dbReference type="SUPFAM" id="SSF51569">
    <property type="entry name" value="Aldolase"/>
    <property type="match status" value="1"/>
</dbReference>
<keyword evidence="4" id="KW-1185">Reference proteome</keyword>
<dbReference type="InterPro" id="IPR000891">
    <property type="entry name" value="PYR_CT"/>
</dbReference>
<dbReference type="PROSITE" id="PS50991">
    <property type="entry name" value="PYR_CT"/>
    <property type="match status" value="1"/>
</dbReference>
<dbReference type="SUPFAM" id="SSF89000">
    <property type="entry name" value="post-HMGL domain-like"/>
    <property type="match status" value="1"/>
</dbReference>
<dbReference type="PANTHER" id="PTHR43778">
    <property type="entry name" value="PYRUVATE CARBOXYLASE"/>
    <property type="match status" value="1"/>
</dbReference>
<dbReference type="InterPro" id="IPR055268">
    <property type="entry name" value="PCB-like"/>
</dbReference>
<feature type="domain" description="Pyruvate carboxyltransferase" evidence="2">
    <location>
        <begin position="4"/>
        <end position="273"/>
    </location>
</feature>
<dbReference type="EMBL" id="AP024525">
    <property type="protein sequence ID" value="BCT78005.1"/>
    <property type="molecule type" value="Genomic_DNA"/>
</dbReference>
<gene>
    <name evidence="3" type="ORF">SCMU_38470</name>
</gene>
<dbReference type="CDD" id="cd07937">
    <property type="entry name" value="DRE_TIM_PC_TC_5S"/>
    <property type="match status" value="1"/>
</dbReference>
<reference evidence="3 4" key="1">
    <citation type="journal article" date="2021" name="J. Biosci. Bioeng.">
        <title>Identification and characterization of a chc gene cluster responsible for the aromatization pathway of cyclohexanecarboxylate degradation in Sinomonas cyclohexanicum ATCC 51369.</title>
        <authorList>
            <person name="Yamamoto T."/>
            <person name="Hasegawa Y."/>
            <person name="Lau P.C.K."/>
            <person name="Iwaki H."/>
        </authorList>
    </citation>
    <scope>NUCLEOTIDE SEQUENCE [LARGE SCALE GENOMIC DNA]</scope>
    <source>
        <strain evidence="3 4">ATCC 51369</strain>
    </source>
</reference>
<dbReference type="Pfam" id="PF02436">
    <property type="entry name" value="PYC_OADA"/>
    <property type="match status" value="1"/>
</dbReference>
<sequence length="500" mass="54103">MAKISLVDVSLRDGNQSLWGATGITTRMVRGVAPLLDRVGYRTLELVSSTLMATAVRYHAEDPWEKIRVARQLAPNTQLGFLTTGKRFITFGRTPDAVFELAFTLLARNGVRKLWVIDPMHDMEGAKRTAAMAKRVGFEEVIGGVCYTISPVHTPEYFAEKAGELSDSPDIDGVYLKDPSGILTPDSVRTLVPALQASLGATTGGPQLREVHSHSTTGLSPITLLEAADLGVETLHCGLPPLADGPSHPKAQQLVANLRARGHEVDVDVEAMDRASEYLTRQARIKRLPQGRPAQYDEAYYKHTIPGGVQSTTRRQLAEIRRPELFDAVIEESLQVREDLGWPIVMTPFAQYIVAQAALNVIAGERYKTISNEVVDLLRGDFGPLPGKVNEDLLDRALATPRGREKAADGDEVTLRGLRQQFGIHLSDEELLLRAVMPAEQVDRMVAAKKKSTTATLAGLLAAAGSPSSGLSVSVSSGDTKFSISRDANPADSAAKEATA</sequence>
<dbReference type="Proteomes" id="UP001319861">
    <property type="component" value="Chromosome"/>
</dbReference>
<protein>
    <submittedName>
        <fullName evidence="3">Carboxylase</fullName>
    </submittedName>
</protein>
<dbReference type="InterPro" id="IPR013785">
    <property type="entry name" value="Aldolase_TIM"/>
</dbReference>
<dbReference type="Gene3D" id="3.20.20.70">
    <property type="entry name" value="Aldolase class I"/>
    <property type="match status" value="1"/>
</dbReference>
<dbReference type="InterPro" id="IPR003379">
    <property type="entry name" value="Carboxylase_cons_dom"/>
</dbReference>
<dbReference type="PANTHER" id="PTHR43778:SF2">
    <property type="entry name" value="PYRUVATE CARBOXYLASE, MITOCHONDRIAL"/>
    <property type="match status" value="1"/>
</dbReference>